<organism evidence="4 6">
    <name type="scientific">Punica granatum</name>
    <name type="common">Pomegranate</name>
    <dbReference type="NCBI Taxonomy" id="22663"/>
    <lineage>
        <taxon>Eukaryota</taxon>
        <taxon>Viridiplantae</taxon>
        <taxon>Streptophyta</taxon>
        <taxon>Embryophyta</taxon>
        <taxon>Tracheophyta</taxon>
        <taxon>Spermatophyta</taxon>
        <taxon>Magnoliopsida</taxon>
        <taxon>eudicotyledons</taxon>
        <taxon>Gunneridae</taxon>
        <taxon>Pentapetalae</taxon>
        <taxon>rosids</taxon>
        <taxon>malvids</taxon>
        <taxon>Myrtales</taxon>
        <taxon>Lythraceae</taxon>
        <taxon>Punica</taxon>
    </lineage>
</organism>
<dbReference type="InterPro" id="IPR056635">
    <property type="entry name" value="DUF7733"/>
</dbReference>
<accession>A0A218XI54</accession>
<keyword evidence="2" id="KW-1133">Transmembrane helix</keyword>
<sequence length="244" mass="26937">MSGGVGPSKDIGGLHGEEHEQEQQQQPTARKPDGRRWSLGLRHLNCLALCIVLAASGTVSPWDLAFVAFAALYMLFISRASFPPRRPGPEPTVFDRNNRALGLYVQFAAVVGLYLPIAYILEGVYEGDKAGVNAAAPHLFLLAAQVFMEGVAFSGQFSTPVRAFVPVFYNSRRIATIIEWLGNEFGETGEELYGVPRRRLYVGRGLAIANMALWSFNLLGFLVPVYLPRVFKGYYSYPSNKSKD</sequence>
<feature type="transmembrane region" description="Helical" evidence="2">
    <location>
        <begin position="133"/>
        <end position="153"/>
    </location>
</feature>
<feature type="domain" description="DUF7733" evidence="3">
    <location>
        <begin position="41"/>
        <end position="235"/>
    </location>
</feature>
<dbReference type="EMBL" id="PGOL01002084">
    <property type="protein sequence ID" value="PKI50735.1"/>
    <property type="molecule type" value="Genomic_DNA"/>
</dbReference>
<protein>
    <recommendedName>
        <fullName evidence="3">DUF7733 domain-containing protein</fullName>
    </recommendedName>
</protein>
<feature type="transmembrane region" description="Helical" evidence="2">
    <location>
        <begin position="206"/>
        <end position="227"/>
    </location>
</feature>
<feature type="transmembrane region" description="Helical" evidence="2">
    <location>
        <begin position="39"/>
        <end position="58"/>
    </location>
</feature>
<keyword evidence="7" id="KW-1185">Reference proteome</keyword>
<evidence type="ECO:0000313" key="7">
    <source>
        <dbReference type="Proteomes" id="UP000233551"/>
    </source>
</evidence>
<evidence type="ECO:0000256" key="1">
    <source>
        <dbReference type="SAM" id="MobiDB-lite"/>
    </source>
</evidence>
<dbReference type="EMBL" id="MTKT01001357">
    <property type="protein sequence ID" value="OWM84488.1"/>
    <property type="molecule type" value="Genomic_DNA"/>
</dbReference>
<dbReference type="PANTHER" id="PTHR33829:SF1">
    <property type="entry name" value="TRANSMEMBRANE PROTEIN"/>
    <property type="match status" value="1"/>
</dbReference>
<dbReference type="OrthoDB" id="1906194at2759"/>
<gene>
    <name evidence="4" type="ORF">CDL15_Pgr000928</name>
    <name evidence="5" type="ORF">CRG98_028877</name>
</gene>
<name>A0A218XI54_PUNGR</name>
<evidence type="ECO:0000259" key="3">
    <source>
        <dbReference type="Pfam" id="PF24867"/>
    </source>
</evidence>
<dbReference type="Pfam" id="PF24867">
    <property type="entry name" value="DUF7733"/>
    <property type="match status" value="1"/>
</dbReference>
<reference evidence="5 7" key="3">
    <citation type="submission" date="2017-11" db="EMBL/GenBank/DDBJ databases">
        <title>De-novo sequencing of pomegranate (Punica granatum L.) genome.</title>
        <authorList>
            <person name="Akparov Z."/>
            <person name="Amiraslanov A."/>
            <person name="Hajiyeva S."/>
            <person name="Abbasov M."/>
            <person name="Kaur K."/>
            <person name="Hamwieh A."/>
            <person name="Solovyev V."/>
            <person name="Salamov A."/>
            <person name="Braich B."/>
            <person name="Kosarev P."/>
            <person name="Mahmoud A."/>
            <person name="Hajiyev E."/>
            <person name="Babayeva S."/>
            <person name="Izzatullayeva V."/>
            <person name="Mammadov A."/>
            <person name="Mammadov A."/>
            <person name="Sharifova S."/>
            <person name="Ojaghi J."/>
            <person name="Eynullazada K."/>
            <person name="Bayramov B."/>
            <person name="Abdulazimova A."/>
            <person name="Shahmuradov I."/>
        </authorList>
    </citation>
    <scope>NUCLEOTIDE SEQUENCE [LARGE SCALE GENOMIC DNA]</scope>
    <source>
        <strain evidence="5">AG2017</strain>
        <strain evidence="7">cv. AG2017</strain>
        <tissue evidence="5">Leaf</tissue>
    </source>
</reference>
<keyword evidence="2" id="KW-0472">Membrane</keyword>
<proteinExistence type="predicted"/>
<evidence type="ECO:0000313" key="6">
    <source>
        <dbReference type="Proteomes" id="UP000197138"/>
    </source>
</evidence>
<dbReference type="Proteomes" id="UP000197138">
    <property type="component" value="Unassembled WGS sequence"/>
</dbReference>
<feature type="transmembrane region" description="Helical" evidence="2">
    <location>
        <begin position="103"/>
        <end position="121"/>
    </location>
</feature>
<reference evidence="4" key="2">
    <citation type="submission" date="2017-06" db="EMBL/GenBank/DDBJ databases">
        <title>The pomegranate genome and the genomics of punicalagin biosynthesis.</title>
        <authorList>
            <person name="Xu C."/>
        </authorList>
    </citation>
    <scope>NUCLEOTIDE SEQUENCE [LARGE SCALE GENOMIC DNA]</scope>
    <source>
        <tissue evidence="4">Fresh leaf</tissue>
    </source>
</reference>
<comment type="caution">
    <text evidence="4">The sequence shown here is derived from an EMBL/GenBank/DDBJ whole genome shotgun (WGS) entry which is preliminary data.</text>
</comment>
<feature type="transmembrane region" description="Helical" evidence="2">
    <location>
        <begin position="64"/>
        <end position="82"/>
    </location>
</feature>
<dbReference type="STRING" id="22663.A0A218XI54"/>
<keyword evidence="2" id="KW-0812">Transmembrane</keyword>
<dbReference type="GeneID" id="116204570"/>
<reference evidence="6" key="1">
    <citation type="journal article" date="2017" name="Plant J.">
        <title>The pomegranate (Punica granatum L.) genome and the genomics of punicalagin biosynthesis.</title>
        <authorList>
            <person name="Qin G."/>
            <person name="Xu C."/>
            <person name="Ming R."/>
            <person name="Tang H."/>
            <person name="Guyot R."/>
            <person name="Kramer E.M."/>
            <person name="Hu Y."/>
            <person name="Yi X."/>
            <person name="Qi Y."/>
            <person name="Xu X."/>
            <person name="Gao Z."/>
            <person name="Pan H."/>
            <person name="Jian J."/>
            <person name="Tian Y."/>
            <person name="Yue Z."/>
            <person name="Xu Y."/>
        </authorList>
    </citation>
    <scope>NUCLEOTIDE SEQUENCE [LARGE SCALE GENOMIC DNA]</scope>
    <source>
        <strain evidence="6">cv. Dabenzi</strain>
    </source>
</reference>
<dbReference type="Proteomes" id="UP000233551">
    <property type="component" value="Unassembled WGS sequence"/>
</dbReference>
<evidence type="ECO:0000313" key="4">
    <source>
        <dbReference type="EMBL" id="OWM84488.1"/>
    </source>
</evidence>
<evidence type="ECO:0000313" key="5">
    <source>
        <dbReference type="EMBL" id="PKI50735.1"/>
    </source>
</evidence>
<dbReference type="AlphaFoldDB" id="A0A218XI54"/>
<evidence type="ECO:0000256" key="2">
    <source>
        <dbReference type="SAM" id="Phobius"/>
    </source>
</evidence>
<dbReference type="PANTHER" id="PTHR33829">
    <property type="entry name" value="OSJNBA0044M19.10 PROTEIN"/>
    <property type="match status" value="1"/>
</dbReference>
<feature type="region of interest" description="Disordered" evidence="1">
    <location>
        <begin position="1"/>
        <end position="34"/>
    </location>
</feature>